<dbReference type="AlphaFoldDB" id="A0A0N5DCH1"/>
<name>A0A0N5DCH1_THECL</name>
<dbReference type="GO" id="GO:0003824">
    <property type="term" value="F:catalytic activity"/>
    <property type="evidence" value="ECO:0007669"/>
    <property type="project" value="UniProtKB-ARBA"/>
</dbReference>
<dbReference type="InterPro" id="IPR016040">
    <property type="entry name" value="NAD(P)-bd_dom"/>
</dbReference>
<dbReference type="WBParaSite" id="TCLT_0001089501-mRNA-1">
    <property type="protein sequence ID" value="TCLT_0001089501-mRNA-1"/>
    <property type="gene ID" value="TCLT_0001089501"/>
</dbReference>
<evidence type="ECO:0000313" key="4">
    <source>
        <dbReference type="WBParaSite" id="TCLT_0001089501-mRNA-1"/>
    </source>
</evidence>
<organism evidence="4">
    <name type="scientific">Thelazia callipaeda</name>
    <name type="common">Oriental eyeworm</name>
    <name type="synonym">Parasitic nematode</name>
    <dbReference type="NCBI Taxonomy" id="103827"/>
    <lineage>
        <taxon>Eukaryota</taxon>
        <taxon>Metazoa</taxon>
        <taxon>Ecdysozoa</taxon>
        <taxon>Nematoda</taxon>
        <taxon>Chromadorea</taxon>
        <taxon>Rhabditida</taxon>
        <taxon>Spirurina</taxon>
        <taxon>Spiruromorpha</taxon>
        <taxon>Thelazioidea</taxon>
        <taxon>Thelaziidae</taxon>
        <taxon>Thelazia</taxon>
    </lineage>
</organism>
<keyword evidence="3" id="KW-1185">Reference proteome</keyword>
<evidence type="ECO:0000313" key="2">
    <source>
        <dbReference type="EMBL" id="VDN08590.1"/>
    </source>
</evidence>
<proteinExistence type="predicted"/>
<dbReference type="Proteomes" id="UP000276776">
    <property type="component" value="Unassembled WGS sequence"/>
</dbReference>
<dbReference type="SUPFAM" id="SSF51735">
    <property type="entry name" value="NAD(P)-binding Rossmann-fold domains"/>
    <property type="match status" value="1"/>
</dbReference>
<evidence type="ECO:0000259" key="1">
    <source>
        <dbReference type="Pfam" id="PF16363"/>
    </source>
</evidence>
<dbReference type="OMA" id="HIALFHT"/>
<dbReference type="EMBL" id="UYYF01005536">
    <property type="protein sequence ID" value="VDN08590.1"/>
    <property type="molecule type" value="Genomic_DNA"/>
</dbReference>
<dbReference type="Pfam" id="PF16363">
    <property type="entry name" value="GDP_Man_Dehyd"/>
    <property type="match status" value="1"/>
</dbReference>
<dbReference type="STRING" id="103827.A0A0N5DCH1"/>
<sequence>MEHVNCKPGNVLITGGCGFIGSKFINYISDVWPGSSIINNEKLIFNSVISNASDAVISSSRYHFIAVLFQIDTVIHFAADCTSTRCYDDPVESIENNVIALFHFLRTVRSYGKFHQFLHISTDEVLFVLIYFKFRQ</sequence>
<gene>
    <name evidence="2" type="ORF">TCLT_LOCUS10872</name>
</gene>
<dbReference type="InterPro" id="IPR036291">
    <property type="entry name" value="NAD(P)-bd_dom_sf"/>
</dbReference>
<dbReference type="PANTHER" id="PTHR43000">
    <property type="entry name" value="DTDP-D-GLUCOSE 4,6-DEHYDRATASE-RELATED"/>
    <property type="match status" value="1"/>
</dbReference>
<reference evidence="4" key="1">
    <citation type="submission" date="2017-02" db="UniProtKB">
        <authorList>
            <consortium name="WormBaseParasite"/>
        </authorList>
    </citation>
    <scope>IDENTIFICATION</scope>
</reference>
<accession>A0A0N5DCH1</accession>
<feature type="domain" description="NAD(P)-binding" evidence="1">
    <location>
        <begin position="12"/>
        <end position="125"/>
    </location>
</feature>
<protein>
    <submittedName>
        <fullName evidence="4">NAD(P)-bd_dom domain-containing protein</fullName>
    </submittedName>
</protein>
<evidence type="ECO:0000313" key="3">
    <source>
        <dbReference type="Proteomes" id="UP000276776"/>
    </source>
</evidence>
<dbReference type="OrthoDB" id="16464at2759"/>
<reference evidence="2 3" key="2">
    <citation type="submission" date="2018-11" db="EMBL/GenBank/DDBJ databases">
        <authorList>
            <consortium name="Pathogen Informatics"/>
        </authorList>
    </citation>
    <scope>NUCLEOTIDE SEQUENCE [LARGE SCALE GENOMIC DNA]</scope>
</reference>
<dbReference type="Gene3D" id="3.40.50.720">
    <property type="entry name" value="NAD(P)-binding Rossmann-like Domain"/>
    <property type="match status" value="1"/>
</dbReference>